<keyword evidence="2" id="KW-1185">Reference proteome</keyword>
<gene>
    <name evidence="1" type="ORF">A2U01_0008094</name>
</gene>
<dbReference type="AlphaFoldDB" id="A0A392MKI1"/>
<feature type="non-terminal residue" evidence="1">
    <location>
        <position position="53"/>
    </location>
</feature>
<accession>A0A392MKI1</accession>
<evidence type="ECO:0000313" key="1">
    <source>
        <dbReference type="EMBL" id="MCH87228.1"/>
    </source>
</evidence>
<name>A0A392MKI1_9FABA</name>
<proteinExistence type="predicted"/>
<protein>
    <submittedName>
        <fullName evidence="1">Uncharacterized protein</fullName>
    </submittedName>
</protein>
<dbReference type="EMBL" id="LXQA010011782">
    <property type="protein sequence ID" value="MCH87228.1"/>
    <property type="molecule type" value="Genomic_DNA"/>
</dbReference>
<sequence length="53" mass="6119">MKRALPKYVDSLGEVLIADPKDSSGRKKVLVKRYINTELVLSEPSSERRREIF</sequence>
<dbReference type="Proteomes" id="UP000265520">
    <property type="component" value="Unassembled WGS sequence"/>
</dbReference>
<comment type="caution">
    <text evidence="1">The sequence shown here is derived from an EMBL/GenBank/DDBJ whole genome shotgun (WGS) entry which is preliminary data.</text>
</comment>
<reference evidence="1 2" key="1">
    <citation type="journal article" date="2018" name="Front. Plant Sci.">
        <title>Red Clover (Trifolium pratense) and Zigzag Clover (T. medium) - A Picture of Genomic Similarities and Differences.</title>
        <authorList>
            <person name="Dluhosova J."/>
            <person name="Istvanek J."/>
            <person name="Nedelnik J."/>
            <person name="Repkova J."/>
        </authorList>
    </citation>
    <scope>NUCLEOTIDE SEQUENCE [LARGE SCALE GENOMIC DNA]</scope>
    <source>
        <strain evidence="2">cv. 10/8</strain>
        <tissue evidence="1">Leaf</tissue>
    </source>
</reference>
<evidence type="ECO:0000313" key="2">
    <source>
        <dbReference type="Proteomes" id="UP000265520"/>
    </source>
</evidence>
<organism evidence="1 2">
    <name type="scientific">Trifolium medium</name>
    <dbReference type="NCBI Taxonomy" id="97028"/>
    <lineage>
        <taxon>Eukaryota</taxon>
        <taxon>Viridiplantae</taxon>
        <taxon>Streptophyta</taxon>
        <taxon>Embryophyta</taxon>
        <taxon>Tracheophyta</taxon>
        <taxon>Spermatophyta</taxon>
        <taxon>Magnoliopsida</taxon>
        <taxon>eudicotyledons</taxon>
        <taxon>Gunneridae</taxon>
        <taxon>Pentapetalae</taxon>
        <taxon>rosids</taxon>
        <taxon>fabids</taxon>
        <taxon>Fabales</taxon>
        <taxon>Fabaceae</taxon>
        <taxon>Papilionoideae</taxon>
        <taxon>50 kb inversion clade</taxon>
        <taxon>NPAAA clade</taxon>
        <taxon>Hologalegina</taxon>
        <taxon>IRL clade</taxon>
        <taxon>Trifolieae</taxon>
        <taxon>Trifolium</taxon>
    </lineage>
</organism>